<dbReference type="PANTHER" id="PTHR36966:SF1">
    <property type="entry name" value="REP-ASSOCIATED TYROSINE TRANSPOSASE"/>
    <property type="match status" value="1"/>
</dbReference>
<dbReference type="GO" id="GO:0006313">
    <property type="term" value="P:DNA transposition"/>
    <property type="evidence" value="ECO:0007669"/>
    <property type="project" value="InterPro"/>
</dbReference>
<dbReference type="Pfam" id="PF01797">
    <property type="entry name" value="Y1_Tnp"/>
    <property type="match status" value="1"/>
</dbReference>
<dbReference type="EMBL" id="CP003345">
    <property type="protein sequence ID" value="AFM02620.1"/>
    <property type="molecule type" value="Genomic_DNA"/>
</dbReference>
<reference evidence="3" key="1">
    <citation type="submission" date="2012-06" db="EMBL/GenBank/DDBJ databases">
        <title>The complete genome of Flexibacter litoralis DSM 6794.</title>
        <authorList>
            <person name="Lucas S."/>
            <person name="Copeland A."/>
            <person name="Lapidus A."/>
            <person name="Glavina del Rio T."/>
            <person name="Dalin E."/>
            <person name="Tice H."/>
            <person name="Bruce D."/>
            <person name="Goodwin L."/>
            <person name="Pitluck S."/>
            <person name="Peters L."/>
            <person name="Ovchinnikova G."/>
            <person name="Lu M."/>
            <person name="Kyrpides N."/>
            <person name="Mavromatis K."/>
            <person name="Ivanova N."/>
            <person name="Brettin T."/>
            <person name="Detter J.C."/>
            <person name="Han C."/>
            <person name="Larimer F."/>
            <person name="Land M."/>
            <person name="Hauser L."/>
            <person name="Markowitz V."/>
            <person name="Cheng J.-F."/>
            <person name="Hugenholtz P."/>
            <person name="Woyke T."/>
            <person name="Wu D."/>
            <person name="Spring S."/>
            <person name="Lang E."/>
            <person name="Kopitz M."/>
            <person name="Brambilla E."/>
            <person name="Klenk H.-P."/>
            <person name="Eisen J.A."/>
        </authorList>
    </citation>
    <scope>NUCLEOTIDE SEQUENCE [LARGE SCALE GENOMIC DNA]</scope>
    <source>
        <strain evidence="3">ATCC 23117 / DSM 6794 / NBRC 15988 / NCIMB 1366 / Sio-4</strain>
    </source>
</reference>
<proteinExistence type="predicted"/>
<dbReference type="OrthoDB" id="9788881at2"/>
<evidence type="ECO:0000313" key="2">
    <source>
        <dbReference type="EMBL" id="AFM02620.1"/>
    </source>
</evidence>
<protein>
    <submittedName>
        <fullName evidence="2">Transposase</fullName>
    </submittedName>
</protein>
<dbReference type="SUPFAM" id="SSF143422">
    <property type="entry name" value="Transposase IS200-like"/>
    <property type="match status" value="1"/>
</dbReference>
<dbReference type="RefSeq" id="WP_014796088.1">
    <property type="nucleotide sequence ID" value="NC_018018.1"/>
</dbReference>
<dbReference type="NCBIfam" id="NF047646">
    <property type="entry name" value="REP_Tyr_transpos"/>
    <property type="match status" value="1"/>
</dbReference>
<sequence>MSRKYKFDDNEKLYFVSFATVFWVDIFIREEYREVIIDSLKFCQKNKGLEIYAWCIMPSHLHLIIGTHDKPLSDILRDFKSFTSRELRAAINRHPTESRKKWMLRIFEWQGQKNSNNLDWQFWQQDNHPIVLFNNFMMDQKLEYIHQNPVVAGFVDDASAWLYSSARDYDDTKKEKELLDILFIE</sequence>
<gene>
    <name evidence="2" type="ordered locus">Fleli_0120</name>
</gene>
<dbReference type="InterPro" id="IPR002686">
    <property type="entry name" value="Transposase_17"/>
</dbReference>
<dbReference type="InterPro" id="IPR052715">
    <property type="entry name" value="RAYT_transposase"/>
</dbReference>
<dbReference type="Gene3D" id="3.30.70.1290">
    <property type="entry name" value="Transposase IS200-like"/>
    <property type="match status" value="1"/>
</dbReference>
<dbReference type="PANTHER" id="PTHR36966">
    <property type="entry name" value="REP-ASSOCIATED TYROSINE TRANSPOSASE"/>
    <property type="match status" value="1"/>
</dbReference>
<organism evidence="2 3">
    <name type="scientific">Bernardetia litoralis (strain ATCC 23117 / DSM 6794 / NBRC 15988 / NCIMB 1366 / Fx l1 / Sio-4)</name>
    <name type="common">Flexibacter litoralis</name>
    <dbReference type="NCBI Taxonomy" id="880071"/>
    <lineage>
        <taxon>Bacteria</taxon>
        <taxon>Pseudomonadati</taxon>
        <taxon>Bacteroidota</taxon>
        <taxon>Cytophagia</taxon>
        <taxon>Cytophagales</taxon>
        <taxon>Bernardetiaceae</taxon>
        <taxon>Bernardetia</taxon>
    </lineage>
</organism>
<dbReference type="GO" id="GO:0043565">
    <property type="term" value="F:sequence-specific DNA binding"/>
    <property type="evidence" value="ECO:0007669"/>
    <property type="project" value="TreeGrafter"/>
</dbReference>
<dbReference type="SMART" id="SM01321">
    <property type="entry name" value="Y1_Tnp"/>
    <property type="match status" value="1"/>
</dbReference>
<dbReference type="GO" id="GO:0004803">
    <property type="term" value="F:transposase activity"/>
    <property type="evidence" value="ECO:0007669"/>
    <property type="project" value="InterPro"/>
</dbReference>
<keyword evidence="3" id="KW-1185">Reference proteome</keyword>
<feature type="domain" description="Transposase IS200-like" evidence="1">
    <location>
        <begin position="11"/>
        <end position="148"/>
    </location>
</feature>
<dbReference type="PATRIC" id="fig|880071.3.peg.119"/>
<evidence type="ECO:0000313" key="3">
    <source>
        <dbReference type="Proteomes" id="UP000006054"/>
    </source>
</evidence>
<dbReference type="KEGG" id="fli:Fleli_0120"/>
<dbReference type="InterPro" id="IPR036515">
    <property type="entry name" value="Transposase_17_sf"/>
</dbReference>
<dbReference type="STRING" id="880071.Fleli_0120"/>
<dbReference type="AlphaFoldDB" id="I4AF85"/>
<dbReference type="Proteomes" id="UP000006054">
    <property type="component" value="Chromosome"/>
</dbReference>
<dbReference type="HOGENOM" id="CLU_068226_5_1_10"/>
<evidence type="ECO:0000259" key="1">
    <source>
        <dbReference type="SMART" id="SM01321"/>
    </source>
</evidence>
<name>I4AF85_BERLS</name>
<dbReference type="eggNOG" id="COG1943">
    <property type="taxonomic scope" value="Bacteria"/>
</dbReference>
<accession>I4AF85</accession>